<dbReference type="Gene3D" id="1.10.8.430">
    <property type="entry name" value="Helical domain of apoptotic protease-activating factors"/>
    <property type="match status" value="1"/>
</dbReference>
<dbReference type="InterPro" id="IPR041118">
    <property type="entry name" value="Rx_N"/>
</dbReference>
<dbReference type="Proteomes" id="UP000187203">
    <property type="component" value="Unassembled WGS sequence"/>
</dbReference>
<comment type="caution">
    <text evidence="7">The sequence shown here is derived from an EMBL/GenBank/DDBJ whole genome shotgun (WGS) entry which is preliminary data.</text>
</comment>
<dbReference type="PANTHER" id="PTHR36766">
    <property type="entry name" value="PLANT BROAD-SPECTRUM MILDEW RESISTANCE PROTEIN RPW8"/>
    <property type="match status" value="1"/>
</dbReference>
<dbReference type="FunFam" id="3.40.50.300:FF:001091">
    <property type="entry name" value="Probable disease resistance protein At1g61300"/>
    <property type="match status" value="1"/>
</dbReference>
<dbReference type="GO" id="GO:0043531">
    <property type="term" value="F:ADP binding"/>
    <property type="evidence" value="ECO:0007669"/>
    <property type="project" value="InterPro"/>
</dbReference>
<dbReference type="Pfam" id="PF18052">
    <property type="entry name" value="Rx_N"/>
    <property type="match status" value="1"/>
</dbReference>
<dbReference type="Gene3D" id="1.20.5.4130">
    <property type="match status" value="1"/>
</dbReference>
<evidence type="ECO:0000256" key="2">
    <source>
        <dbReference type="ARBA" id="ARBA00022741"/>
    </source>
</evidence>
<dbReference type="OrthoDB" id="1002404at2759"/>
<sequence length="396" mass="46306">MSLSTVDLLVGRLISLLENEVASLRGVPDEIKETQRHLRSMRSFIMEADKGRENSEVHKDWVSNFREIAYEVEDAIDEFTYHVNKHRRWRGNNCQSFFQRSLHFSELLLERRKLAAKLHYINRRMERITKETHQLGVEQLEEISPRYDLDWKNKLSESSLFLKDDDLVGFDKAQDELLGWLVDEERRRAVIKVVGMGGLGKTALVANTFRKQSVKQHFDFRVWITVSKEPVVEELLKLMVNEVYKQTNKEVPTTVDNMRYKELVETLVHYLQPRRHLIVLDDVWDVRFWQKINIVLPEGLRGSRVMVTTRNEDATPSLYGFVSHVHQIQPLRWENAWELFCKRAFPNNLGQCPTYLDSLAMSLAEKCKGMPLAIVALGGLMSSKKSIAEWKRVHDN</sequence>
<dbReference type="PRINTS" id="PR00364">
    <property type="entry name" value="DISEASERSIST"/>
</dbReference>
<dbReference type="InterPro" id="IPR027417">
    <property type="entry name" value="P-loop_NTPase"/>
</dbReference>
<reference evidence="8" key="1">
    <citation type="submission" date="2013-09" db="EMBL/GenBank/DDBJ databases">
        <title>Corchorus olitorius genome sequencing.</title>
        <authorList>
            <person name="Alam M."/>
            <person name="Haque M.S."/>
            <person name="Islam M.S."/>
            <person name="Emdad E.M."/>
            <person name="Islam M.M."/>
            <person name="Ahmed B."/>
            <person name="Halim A."/>
            <person name="Hossen Q.M.M."/>
            <person name="Hossain M.Z."/>
            <person name="Ahmed R."/>
            <person name="Khan M.M."/>
            <person name="Islam R."/>
            <person name="Rashid M.M."/>
            <person name="Khan S.A."/>
            <person name="Rahman M.S."/>
            <person name="Alam M."/>
            <person name="Yahiya A.S."/>
            <person name="Khan M.S."/>
            <person name="Azam M.S."/>
            <person name="Haque T."/>
            <person name="Lashkar M.Z.H."/>
            <person name="Akhand A.I."/>
            <person name="Morshed G."/>
            <person name="Roy S."/>
            <person name="Uddin K.S."/>
            <person name="Rabeya T."/>
            <person name="Hossain A.S."/>
            <person name="Chowdhury A."/>
            <person name="Snigdha A.R."/>
            <person name="Mortoza M.S."/>
            <person name="Matin S.A."/>
            <person name="Hoque S.M.E."/>
            <person name="Islam M.K."/>
            <person name="Roy D.K."/>
            <person name="Haider R."/>
            <person name="Moosa M.M."/>
            <person name="Elias S.M."/>
            <person name="Hasan A.M."/>
            <person name="Jahan S."/>
            <person name="Shafiuddin M."/>
            <person name="Mahmood N."/>
            <person name="Shommy N.S."/>
        </authorList>
    </citation>
    <scope>NUCLEOTIDE SEQUENCE [LARGE SCALE GENOMIC DNA]</scope>
    <source>
        <strain evidence="8">cv. O-4</strain>
    </source>
</reference>
<dbReference type="InterPro" id="IPR038005">
    <property type="entry name" value="RX-like_CC"/>
</dbReference>
<evidence type="ECO:0000256" key="1">
    <source>
        <dbReference type="ARBA" id="ARBA00022737"/>
    </source>
</evidence>
<evidence type="ECO:0000259" key="5">
    <source>
        <dbReference type="Pfam" id="PF00931"/>
    </source>
</evidence>
<evidence type="ECO:0000256" key="4">
    <source>
        <dbReference type="ARBA" id="ARBA00022840"/>
    </source>
</evidence>
<keyword evidence="1" id="KW-0677">Repeat</keyword>
<dbReference type="CDD" id="cd14798">
    <property type="entry name" value="RX-CC_like"/>
    <property type="match status" value="1"/>
</dbReference>
<proteinExistence type="predicted"/>
<keyword evidence="2" id="KW-0547">Nucleotide-binding</keyword>
<protein>
    <submittedName>
        <fullName evidence="7">Disease resistance protein</fullName>
    </submittedName>
</protein>
<dbReference type="EMBL" id="AWUE01019033">
    <property type="protein sequence ID" value="OMO76980.1"/>
    <property type="molecule type" value="Genomic_DNA"/>
</dbReference>
<dbReference type="STRING" id="93759.A0A1R3I328"/>
<name>A0A1R3I328_9ROSI</name>
<dbReference type="SUPFAM" id="SSF52540">
    <property type="entry name" value="P-loop containing nucleoside triphosphate hydrolases"/>
    <property type="match status" value="1"/>
</dbReference>
<evidence type="ECO:0000259" key="6">
    <source>
        <dbReference type="Pfam" id="PF18052"/>
    </source>
</evidence>
<keyword evidence="8" id="KW-1185">Reference proteome</keyword>
<evidence type="ECO:0000313" key="7">
    <source>
        <dbReference type="EMBL" id="OMO76980.1"/>
    </source>
</evidence>
<dbReference type="AlphaFoldDB" id="A0A1R3I328"/>
<dbReference type="PANTHER" id="PTHR36766:SF63">
    <property type="entry name" value="NB-ARC DOMAIN-CONTAINING PROTEIN"/>
    <property type="match status" value="1"/>
</dbReference>
<dbReference type="InterPro" id="IPR042197">
    <property type="entry name" value="Apaf_helical"/>
</dbReference>
<evidence type="ECO:0000256" key="3">
    <source>
        <dbReference type="ARBA" id="ARBA00022821"/>
    </source>
</evidence>
<dbReference type="Gene3D" id="3.40.50.300">
    <property type="entry name" value="P-loop containing nucleotide triphosphate hydrolases"/>
    <property type="match status" value="1"/>
</dbReference>
<keyword evidence="3" id="KW-0611">Plant defense</keyword>
<dbReference type="GO" id="GO:0006952">
    <property type="term" value="P:defense response"/>
    <property type="evidence" value="ECO:0007669"/>
    <property type="project" value="UniProtKB-KW"/>
</dbReference>
<gene>
    <name evidence="7" type="ORF">COLO4_25422</name>
</gene>
<keyword evidence="4" id="KW-0067">ATP-binding</keyword>
<feature type="domain" description="NB-ARC" evidence="5">
    <location>
        <begin position="172"/>
        <end position="349"/>
    </location>
</feature>
<organism evidence="7 8">
    <name type="scientific">Corchorus olitorius</name>
    <dbReference type="NCBI Taxonomy" id="93759"/>
    <lineage>
        <taxon>Eukaryota</taxon>
        <taxon>Viridiplantae</taxon>
        <taxon>Streptophyta</taxon>
        <taxon>Embryophyta</taxon>
        <taxon>Tracheophyta</taxon>
        <taxon>Spermatophyta</taxon>
        <taxon>Magnoliopsida</taxon>
        <taxon>eudicotyledons</taxon>
        <taxon>Gunneridae</taxon>
        <taxon>Pentapetalae</taxon>
        <taxon>rosids</taxon>
        <taxon>malvids</taxon>
        <taxon>Malvales</taxon>
        <taxon>Malvaceae</taxon>
        <taxon>Grewioideae</taxon>
        <taxon>Apeibeae</taxon>
        <taxon>Corchorus</taxon>
    </lineage>
</organism>
<dbReference type="InterPro" id="IPR002182">
    <property type="entry name" value="NB-ARC"/>
</dbReference>
<dbReference type="GO" id="GO:0005524">
    <property type="term" value="F:ATP binding"/>
    <property type="evidence" value="ECO:0007669"/>
    <property type="project" value="UniProtKB-KW"/>
</dbReference>
<feature type="domain" description="Disease resistance N-terminal" evidence="6">
    <location>
        <begin position="6"/>
        <end position="93"/>
    </location>
</feature>
<evidence type="ECO:0000313" key="8">
    <source>
        <dbReference type="Proteomes" id="UP000187203"/>
    </source>
</evidence>
<dbReference type="Pfam" id="PF00931">
    <property type="entry name" value="NB-ARC"/>
    <property type="match status" value="1"/>
</dbReference>
<accession>A0A1R3I328</accession>